<dbReference type="PANTHER" id="PTHR42973:SF13">
    <property type="entry name" value="FAD-BINDING PCMH-TYPE DOMAIN-CONTAINING PROTEIN"/>
    <property type="match status" value="1"/>
</dbReference>
<name>A0A177TA02_9BASI</name>
<dbReference type="Proteomes" id="UP000077521">
    <property type="component" value="Unassembled WGS sequence"/>
</dbReference>
<keyword evidence="3" id="KW-0274">FAD</keyword>
<protein>
    <submittedName>
        <fullName evidence="5">Uncharacterized protein</fullName>
    </submittedName>
</protein>
<keyword evidence="2" id="KW-0285">Flavoprotein</keyword>
<evidence type="ECO:0000256" key="1">
    <source>
        <dbReference type="ARBA" id="ARBA00005466"/>
    </source>
</evidence>
<dbReference type="PROSITE" id="PS51387">
    <property type="entry name" value="FAD_PCMH"/>
    <property type="match status" value="1"/>
</dbReference>
<dbReference type="EMBL" id="LWDF02000182">
    <property type="protein sequence ID" value="KAE8254695.1"/>
    <property type="molecule type" value="Genomic_DNA"/>
</dbReference>
<dbReference type="AlphaFoldDB" id="A0A177TA02"/>
<reference evidence="5" key="1">
    <citation type="submission" date="2016-04" db="EMBL/GenBank/DDBJ databases">
        <authorList>
            <person name="Nguyen H.D."/>
            <person name="Samba Siva P."/>
            <person name="Cullis J."/>
            <person name="Levesque C.A."/>
            <person name="Hambleton S."/>
        </authorList>
    </citation>
    <scope>NUCLEOTIDE SEQUENCE</scope>
    <source>
        <strain evidence="5">DAOMC 236416</strain>
    </source>
</reference>
<comment type="caution">
    <text evidence="5">The sequence shown here is derived from an EMBL/GenBank/DDBJ whole genome shotgun (WGS) entry which is preliminary data.</text>
</comment>
<dbReference type="InterPro" id="IPR006094">
    <property type="entry name" value="Oxid_FAD_bind_N"/>
</dbReference>
<dbReference type="Pfam" id="PF01565">
    <property type="entry name" value="FAD_binding_4"/>
    <property type="match status" value="1"/>
</dbReference>
<sequence length="513" mass="55695">MWIRSGLLSILALVTVTAAFETKAPALAGPGAPSTNATVQDISQVCSALAQKLGYDKVRQQSFLDLQYVQSVQHSWNQQQSYYKPTCVIYPKETNDIALTYQAITQNNIPYGVKSGSHGVAYGWCATPGVLIDLVKMDNVEYVADRGVAILGPGNRWGRVYDILAEQGQTVIGGRVTDVGMGLLLNGGVSYISGDYGFASTNFVELEVVLPAGEVVVATPTNQYKDLLWAMQASGNAFGIVTQYTVKAYPLENQFWGGLIIYGADQLDAASDAAIDFLNDVTDPKAAIVPTFEIIGLPLGALVQPIAIFALSYAGPTPPANMFDRLLNIPHISADVKTRPYAGPGGIVHLFDGFGSIYGDAQSFRVQGHNITKDIGRLAIAAARNITQVHAGEVDTFSVSFEHIFAQTIAISNQSPLGGIPYGFEEKPLTYVLYNVAYKAELPTDRKQRLLQTFNENVDSVPSTGKFPLYLPYSAPDQRALQTYNNYDRLKAIKKKYDPQNLVQRLAGGPKFD</sequence>
<evidence type="ECO:0000313" key="6">
    <source>
        <dbReference type="Proteomes" id="UP000077521"/>
    </source>
</evidence>
<keyword evidence="4" id="KW-0560">Oxidoreductase</keyword>
<dbReference type="Gene3D" id="3.30.465.10">
    <property type="match status" value="1"/>
</dbReference>
<evidence type="ECO:0000313" key="5">
    <source>
        <dbReference type="EMBL" id="KAE8254695.1"/>
    </source>
</evidence>
<comment type="similarity">
    <text evidence="1">Belongs to the oxygen-dependent FAD-linked oxidoreductase family.</text>
</comment>
<keyword evidence="6" id="KW-1185">Reference proteome</keyword>
<dbReference type="GO" id="GO:0071949">
    <property type="term" value="F:FAD binding"/>
    <property type="evidence" value="ECO:0007669"/>
    <property type="project" value="InterPro"/>
</dbReference>
<dbReference type="InterPro" id="IPR012951">
    <property type="entry name" value="BBE"/>
</dbReference>
<reference evidence="5" key="2">
    <citation type="journal article" date="2019" name="IMA Fungus">
        <title>Genome sequencing and comparison of five Tilletia species to identify candidate genes for the detection of regulated species infecting wheat.</title>
        <authorList>
            <person name="Nguyen H.D.T."/>
            <person name="Sultana T."/>
            <person name="Kesanakurti P."/>
            <person name="Hambleton S."/>
        </authorList>
    </citation>
    <scope>NUCLEOTIDE SEQUENCE</scope>
    <source>
        <strain evidence="5">DAOMC 236416</strain>
    </source>
</reference>
<evidence type="ECO:0000256" key="2">
    <source>
        <dbReference type="ARBA" id="ARBA00022630"/>
    </source>
</evidence>
<dbReference type="InterPro" id="IPR016169">
    <property type="entry name" value="FAD-bd_PCMH_sub2"/>
</dbReference>
<gene>
    <name evidence="5" type="ORF">A4X13_0g3313</name>
</gene>
<dbReference type="GO" id="GO:0016491">
    <property type="term" value="F:oxidoreductase activity"/>
    <property type="evidence" value="ECO:0007669"/>
    <property type="project" value="UniProtKB-KW"/>
</dbReference>
<dbReference type="PANTHER" id="PTHR42973">
    <property type="entry name" value="BINDING OXIDOREDUCTASE, PUTATIVE (AFU_ORTHOLOGUE AFUA_1G17690)-RELATED"/>
    <property type="match status" value="1"/>
</dbReference>
<dbReference type="InterPro" id="IPR036318">
    <property type="entry name" value="FAD-bd_PCMH-like_sf"/>
</dbReference>
<dbReference type="Pfam" id="PF08031">
    <property type="entry name" value="BBE"/>
    <property type="match status" value="1"/>
</dbReference>
<dbReference type="InterPro" id="IPR050416">
    <property type="entry name" value="FAD-linked_Oxidoreductase"/>
</dbReference>
<organism evidence="5 6">
    <name type="scientific">Tilletia indica</name>
    <dbReference type="NCBI Taxonomy" id="43049"/>
    <lineage>
        <taxon>Eukaryota</taxon>
        <taxon>Fungi</taxon>
        <taxon>Dikarya</taxon>
        <taxon>Basidiomycota</taxon>
        <taxon>Ustilaginomycotina</taxon>
        <taxon>Exobasidiomycetes</taxon>
        <taxon>Tilletiales</taxon>
        <taxon>Tilletiaceae</taxon>
        <taxon>Tilletia</taxon>
    </lineage>
</organism>
<dbReference type="SUPFAM" id="SSF56176">
    <property type="entry name" value="FAD-binding/transporter-associated domain-like"/>
    <property type="match status" value="1"/>
</dbReference>
<dbReference type="InterPro" id="IPR016166">
    <property type="entry name" value="FAD-bd_PCMH"/>
</dbReference>
<evidence type="ECO:0000256" key="3">
    <source>
        <dbReference type="ARBA" id="ARBA00022827"/>
    </source>
</evidence>
<accession>A0A177TA02</accession>
<proteinExistence type="inferred from homology"/>
<evidence type="ECO:0000256" key="4">
    <source>
        <dbReference type="ARBA" id="ARBA00023002"/>
    </source>
</evidence>